<dbReference type="InterPro" id="IPR001087">
    <property type="entry name" value="GDSL"/>
</dbReference>
<protein>
    <recommendedName>
        <fullName evidence="5">GDSL esterase/lipase</fullName>
    </recommendedName>
</protein>
<dbReference type="EMBL" id="JBJUIK010000012">
    <property type="protein sequence ID" value="KAL3508444.1"/>
    <property type="molecule type" value="Genomic_DNA"/>
</dbReference>
<comment type="caution">
    <text evidence="3">The sequence shown here is derived from an EMBL/GenBank/DDBJ whole genome shotgun (WGS) entry which is preliminary data.</text>
</comment>
<dbReference type="Pfam" id="PF00657">
    <property type="entry name" value="Lipase_GDSL"/>
    <property type="match status" value="1"/>
</dbReference>
<dbReference type="InterPro" id="IPR035669">
    <property type="entry name" value="SGNH_plant_lipase-like"/>
</dbReference>
<gene>
    <name evidence="3" type="ORF">ACH5RR_027845</name>
</gene>
<reference evidence="3 4" key="1">
    <citation type="submission" date="2024-11" db="EMBL/GenBank/DDBJ databases">
        <title>A near-complete genome assembly of Cinchona calisaya.</title>
        <authorList>
            <person name="Lian D.C."/>
            <person name="Zhao X.W."/>
            <person name="Wei L."/>
        </authorList>
    </citation>
    <scope>NUCLEOTIDE SEQUENCE [LARGE SCALE GENOMIC DNA]</scope>
    <source>
        <tissue evidence="3">Nenye</tissue>
    </source>
</reference>
<dbReference type="Gene3D" id="3.40.50.1110">
    <property type="entry name" value="SGNH hydrolase"/>
    <property type="match status" value="1"/>
</dbReference>
<accession>A0ABD2YP33</accession>
<sequence length="349" mass="39107">MAKHAIPLLILIRTMLEILRISAAVPSIIVFGDSSVDSGNNNYVSTIVKSNFEPYGRDYKDGRPTGRFSNGRIFTDFISEAFGIKPTVPAYLDPTYNITEFTTGVSFASAGSGYDNVTSDVFSVIPLWKELKYYKEYQWQLKNYLGKKEAERFLSEALYMISSGTNDFVENYYMLPVRASEYSIEEFQNFLVGIARSFIMELYQLGGRKISLAGLPPIGCLPMERNTNLMLGGGCIESYNSLAKEFNQKLQALVEKLNKEQVGIQLVFSNSYGIFSDIIQNPNAFGFENTATACCGTGTFEMSYACDRYNPFTCKDANKYVFWDAFHATQKTNGIVADHAVKNSLAVFR</sequence>
<dbReference type="CDD" id="cd01837">
    <property type="entry name" value="SGNH_plant_lipase_like"/>
    <property type="match status" value="1"/>
</dbReference>
<evidence type="ECO:0000256" key="1">
    <source>
        <dbReference type="ARBA" id="ARBA00008668"/>
    </source>
</evidence>
<proteinExistence type="inferred from homology"/>
<dbReference type="PANTHER" id="PTHR45642:SF46">
    <property type="entry name" value="OS06G0636700 PROTEIN"/>
    <property type="match status" value="1"/>
</dbReference>
<comment type="similarity">
    <text evidence="1">Belongs to the 'GDSL' lipolytic enzyme family.</text>
</comment>
<dbReference type="PANTHER" id="PTHR45642">
    <property type="entry name" value="GDSL ESTERASE/LIPASE EXL3"/>
    <property type="match status" value="1"/>
</dbReference>
<dbReference type="Proteomes" id="UP001630127">
    <property type="component" value="Unassembled WGS sequence"/>
</dbReference>
<dbReference type="InterPro" id="IPR050592">
    <property type="entry name" value="GDSL_lipolytic_enzyme"/>
</dbReference>
<dbReference type="InterPro" id="IPR036514">
    <property type="entry name" value="SGNH_hydro_sf"/>
</dbReference>
<evidence type="ECO:0000313" key="4">
    <source>
        <dbReference type="Proteomes" id="UP001630127"/>
    </source>
</evidence>
<organism evidence="3 4">
    <name type="scientific">Cinchona calisaya</name>
    <dbReference type="NCBI Taxonomy" id="153742"/>
    <lineage>
        <taxon>Eukaryota</taxon>
        <taxon>Viridiplantae</taxon>
        <taxon>Streptophyta</taxon>
        <taxon>Embryophyta</taxon>
        <taxon>Tracheophyta</taxon>
        <taxon>Spermatophyta</taxon>
        <taxon>Magnoliopsida</taxon>
        <taxon>eudicotyledons</taxon>
        <taxon>Gunneridae</taxon>
        <taxon>Pentapetalae</taxon>
        <taxon>asterids</taxon>
        <taxon>lamiids</taxon>
        <taxon>Gentianales</taxon>
        <taxon>Rubiaceae</taxon>
        <taxon>Cinchonoideae</taxon>
        <taxon>Cinchoneae</taxon>
        <taxon>Cinchona</taxon>
    </lineage>
</organism>
<dbReference type="AlphaFoldDB" id="A0ABD2YP33"/>
<feature type="signal peptide" evidence="2">
    <location>
        <begin position="1"/>
        <end position="24"/>
    </location>
</feature>
<keyword evidence="2" id="KW-0732">Signal</keyword>
<evidence type="ECO:0008006" key="5">
    <source>
        <dbReference type="Google" id="ProtNLM"/>
    </source>
</evidence>
<keyword evidence="4" id="KW-1185">Reference proteome</keyword>
<name>A0ABD2YP33_9GENT</name>
<evidence type="ECO:0000256" key="2">
    <source>
        <dbReference type="SAM" id="SignalP"/>
    </source>
</evidence>
<feature type="chain" id="PRO_5044831042" description="GDSL esterase/lipase" evidence="2">
    <location>
        <begin position="25"/>
        <end position="349"/>
    </location>
</feature>
<dbReference type="FunFam" id="3.40.50.1110:FF:000003">
    <property type="entry name" value="GDSL esterase/lipase APG"/>
    <property type="match status" value="1"/>
</dbReference>
<dbReference type="SUPFAM" id="SSF52266">
    <property type="entry name" value="SGNH hydrolase"/>
    <property type="match status" value="1"/>
</dbReference>
<evidence type="ECO:0000313" key="3">
    <source>
        <dbReference type="EMBL" id="KAL3508444.1"/>
    </source>
</evidence>